<evidence type="ECO:0000256" key="4">
    <source>
        <dbReference type="ARBA" id="ARBA00022763"/>
    </source>
</evidence>
<dbReference type="EMBL" id="PEZZ01000029">
    <property type="protein sequence ID" value="PIS04972.1"/>
    <property type="molecule type" value="Genomic_DNA"/>
</dbReference>
<keyword evidence="7" id="KW-0520">NAD</keyword>
<keyword evidence="1" id="KW-0436">Ligase</keyword>
<dbReference type="GO" id="GO:0006260">
    <property type="term" value="P:DNA replication"/>
    <property type="evidence" value="ECO:0007669"/>
    <property type="project" value="UniProtKB-KW"/>
</dbReference>
<name>A0A2H0W0U1_9BACT</name>
<dbReference type="GO" id="GO:0005829">
    <property type="term" value="C:cytosol"/>
    <property type="evidence" value="ECO:0007669"/>
    <property type="project" value="TreeGrafter"/>
</dbReference>
<keyword evidence="4" id="KW-0227">DNA damage</keyword>
<keyword evidence="9" id="KW-0175">Coiled coil</keyword>
<keyword evidence="8" id="KW-0234">DNA repair</keyword>
<evidence type="ECO:0000256" key="8">
    <source>
        <dbReference type="ARBA" id="ARBA00023204"/>
    </source>
</evidence>
<evidence type="ECO:0000256" key="5">
    <source>
        <dbReference type="ARBA" id="ARBA00022833"/>
    </source>
</evidence>
<keyword evidence="5" id="KW-0862">Zinc</keyword>
<keyword evidence="3" id="KW-0479">Metal-binding</keyword>
<evidence type="ECO:0000313" key="12">
    <source>
        <dbReference type="Proteomes" id="UP000230935"/>
    </source>
</evidence>
<dbReference type="AlphaFoldDB" id="A0A2H0W0U1"/>
<dbReference type="FunFam" id="1.10.287.610:FF:000002">
    <property type="entry name" value="DNA ligase"/>
    <property type="match status" value="1"/>
</dbReference>
<feature type="coiled-coil region" evidence="9">
    <location>
        <begin position="3"/>
        <end position="50"/>
    </location>
</feature>
<gene>
    <name evidence="11" type="ORF">COT81_03810</name>
</gene>
<dbReference type="GO" id="GO:0046872">
    <property type="term" value="F:metal ion binding"/>
    <property type="evidence" value="ECO:0007669"/>
    <property type="project" value="UniProtKB-KW"/>
</dbReference>
<dbReference type="CDD" id="cd00114">
    <property type="entry name" value="LIGANc"/>
    <property type="match status" value="1"/>
</dbReference>
<dbReference type="SUPFAM" id="SSF56091">
    <property type="entry name" value="DNA ligase/mRNA capping enzyme, catalytic domain"/>
    <property type="match status" value="1"/>
</dbReference>
<reference evidence="12" key="1">
    <citation type="submission" date="2017-09" db="EMBL/GenBank/DDBJ databases">
        <title>Depth-based differentiation of microbial function through sediment-hosted aquifers and enrichment of novel symbionts in the deep terrestrial subsurface.</title>
        <authorList>
            <person name="Probst A.J."/>
            <person name="Ladd B."/>
            <person name="Jarett J.K."/>
            <person name="Geller-Mcgrath D.E."/>
            <person name="Sieber C.M.K."/>
            <person name="Emerson J.B."/>
            <person name="Anantharaman K."/>
            <person name="Thomas B.C."/>
            <person name="Malmstrom R."/>
            <person name="Stieglmeier M."/>
            <person name="Klingl A."/>
            <person name="Woyke T."/>
            <person name="Ryan C.M."/>
            <person name="Banfield J.F."/>
        </authorList>
    </citation>
    <scope>NUCLEOTIDE SEQUENCE [LARGE SCALE GENOMIC DNA]</scope>
</reference>
<keyword evidence="2" id="KW-0235">DNA replication</keyword>
<evidence type="ECO:0000256" key="2">
    <source>
        <dbReference type="ARBA" id="ARBA00022705"/>
    </source>
</evidence>
<dbReference type="InterPro" id="IPR013840">
    <property type="entry name" value="DNAligase_N"/>
</dbReference>
<evidence type="ECO:0000256" key="9">
    <source>
        <dbReference type="SAM" id="Coils"/>
    </source>
</evidence>
<comment type="caution">
    <text evidence="11">The sequence shown here is derived from an EMBL/GenBank/DDBJ whole genome shotgun (WGS) entry which is preliminary data.</text>
</comment>
<accession>A0A2H0W0U1</accession>
<keyword evidence="6" id="KW-0460">Magnesium</keyword>
<organism evidence="11 12">
    <name type="scientific">Candidatus Buchananbacteria bacterium CG10_big_fil_rev_8_21_14_0_10_42_9</name>
    <dbReference type="NCBI Taxonomy" id="1974526"/>
    <lineage>
        <taxon>Bacteria</taxon>
        <taxon>Candidatus Buchananiibacteriota</taxon>
    </lineage>
</organism>
<dbReference type="GO" id="GO:0003911">
    <property type="term" value="F:DNA ligase (NAD+) activity"/>
    <property type="evidence" value="ECO:0007669"/>
    <property type="project" value="InterPro"/>
</dbReference>
<evidence type="ECO:0000256" key="3">
    <source>
        <dbReference type="ARBA" id="ARBA00022723"/>
    </source>
</evidence>
<dbReference type="SMART" id="SM00532">
    <property type="entry name" value="LIGANc"/>
    <property type="match status" value="1"/>
</dbReference>
<dbReference type="InterPro" id="IPR013839">
    <property type="entry name" value="DNAligase_adenylation"/>
</dbReference>
<proteinExistence type="predicted"/>
<evidence type="ECO:0000256" key="6">
    <source>
        <dbReference type="ARBA" id="ARBA00022842"/>
    </source>
</evidence>
<dbReference type="GO" id="GO:0006281">
    <property type="term" value="P:DNA repair"/>
    <property type="evidence" value="ECO:0007669"/>
    <property type="project" value="UniProtKB-KW"/>
</dbReference>
<protein>
    <recommendedName>
        <fullName evidence="10">NAD-dependent DNA ligase N-terminal domain-containing protein</fullName>
    </recommendedName>
</protein>
<dbReference type="Gene3D" id="3.30.470.30">
    <property type="entry name" value="DNA ligase/mRNA capping enzyme"/>
    <property type="match status" value="1"/>
</dbReference>
<feature type="domain" description="NAD-dependent DNA ligase N-terminal" evidence="10">
    <location>
        <begin position="5"/>
        <end position="265"/>
    </location>
</feature>
<dbReference type="Gene3D" id="1.10.287.610">
    <property type="entry name" value="Helix hairpin bin"/>
    <property type="match status" value="1"/>
</dbReference>
<dbReference type="PANTHER" id="PTHR23389:SF9">
    <property type="entry name" value="DNA LIGASE"/>
    <property type="match status" value="1"/>
</dbReference>
<sequence length="265" mass="30572">MQKSEAKKRIEKLREEINHHRYLYHVLDTQEISDAALDSLKKELDDLEQQFPDLISPDSPTQRVGGKPLDKFSKVPHKIPMYSMFDAFSRGDMENWQQRISKLVKDKFTYFCELKIDGFAVSLEYEKGLFVRGSTRGDGTVGEDVTQNLKTIDAIPLRLRQNLTCEIRGEVFLSKKEFDRINKQREIAGEQLYANPRNLAAGSIRQLDPKLAASRKLDFAAYDVVDGAAAKSHHHELHDLARQLGFKVHRQEKECKNLDEVFTFF</sequence>
<dbReference type="PANTHER" id="PTHR23389">
    <property type="entry name" value="CHROMOSOME TRANSMISSION FIDELITY FACTOR 18"/>
    <property type="match status" value="1"/>
</dbReference>
<evidence type="ECO:0000313" key="11">
    <source>
        <dbReference type="EMBL" id="PIS04972.1"/>
    </source>
</evidence>
<feature type="non-terminal residue" evidence="11">
    <location>
        <position position="265"/>
    </location>
</feature>
<evidence type="ECO:0000259" key="10">
    <source>
        <dbReference type="SMART" id="SM00532"/>
    </source>
</evidence>
<dbReference type="Pfam" id="PF01653">
    <property type="entry name" value="DNA_ligase_aden"/>
    <property type="match status" value="1"/>
</dbReference>
<evidence type="ECO:0000256" key="1">
    <source>
        <dbReference type="ARBA" id="ARBA00022598"/>
    </source>
</evidence>
<dbReference type="Proteomes" id="UP000230935">
    <property type="component" value="Unassembled WGS sequence"/>
</dbReference>
<evidence type="ECO:0000256" key="7">
    <source>
        <dbReference type="ARBA" id="ARBA00023027"/>
    </source>
</evidence>